<evidence type="ECO:0000259" key="1">
    <source>
        <dbReference type="Pfam" id="PF01261"/>
    </source>
</evidence>
<sequence>MKKDNIVLNLLVFAEKIENGALQADLLQEASDLGFEKVEIRREYFKNLSQEKHVIQQRANDLGIELFYSVPDEVFVEGKVNDCLQSYLEEAKEMGVRHIKWNIGDFQESSSLDDLEELTNHGIQINVENDQTQGSGTIQPIYQFMEKVSEKQLSIGYVYDLGNWRFVGENEQDAVEKLGDYVRYIHVKDVCYQDGKPQAVALDKGEIEWRKILSQLPMDIPVAIEYPTTSNKEIFQAKQKLEEWS</sequence>
<name>A0ABQ6Z215_9ENTE</name>
<accession>A0ABQ6Z215</accession>
<dbReference type="Gene3D" id="3.20.20.150">
    <property type="entry name" value="Divalent-metal-dependent TIM barrel enzymes"/>
    <property type="match status" value="1"/>
</dbReference>
<dbReference type="SUPFAM" id="SSF51658">
    <property type="entry name" value="Xylose isomerase-like"/>
    <property type="match status" value="1"/>
</dbReference>
<dbReference type="Pfam" id="PF01261">
    <property type="entry name" value="AP_endonuc_2"/>
    <property type="match status" value="1"/>
</dbReference>
<dbReference type="GO" id="GO:0016853">
    <property type="term" value="F:isomerase activity"/>
    <property type="evidence" value="ECO:0007669"/>
    <property type="project" value="UniProtKB-KW"/>
</dbReference>
<dbReference type="InterPro" id="IPR050312">
    <property type="entry name" value="IolE/XylAMocC-like"/>
</dbReference>
<dbReference type="EMBL" id="MAEL01000015">
    <property type="protein sequence ID" value="KAF1305402.1"/>
    <property type="molecule type" value="Genomic_DNA"/>
</dbReference>
<dbReference type="RefSeq" id="WP_161901252.1">
    <property type="nucleotide sequence ID" value="NZ_MAEL01000015.1"/>
</dbReference>
<dbReference type="InterPro" id="IPR036237">
    <property type="entry name" value="Xyl_isomerase-like_sf"/>
</dbReference>
<protein>
    <submittedName>
        <fullName evidence="2">Sugar phosphate isomerase</fullName>
    </submittedName>
</protein>
<evidence type="ECO:0000313" key="3">
    <source>
        <dbReference type="Proteomes" id="UP000782705"/>
    </source>
</evidence>
<organism evidence="2 3">
    <name type="scientific">Candidatus Enterococcus willemsii</name>
    <dbReference type="NCBI Taxonomy" id="1857215"/>
    <lineage>
        <taxon>Bacteria</taxon>
        <taxon>Bacillati</taxon>
        <taxon>Bacillota</taxon>
        <taxon>Bacilli</taxon>
        <taxon>Lactobacillales</taxon>
        <taxon>Enterococcaceae</taxon>
        <taxon>Enterococcus</taxon>
    </lineage>
</organism>
<reference evidence="2 3" key="1">
    <citation type="submission" date="2016-06" db="EMBL/GenBank/DDBJ databases">
        <title>Four novel species of enterococci isolated from chicken manure.</title>
        <authorList>
            <person name="Van Tyne D."/>
        </authorList>
    </citation>
    <scope>NUCLEOTIDE SEQUENCE [LARGE SCALE GENOMIC DNA]</scope>
    <source>
        <strain evidence="2 3">CU12B</strain>
    </source>
</reference>
<keyword evidence="2" id="KW-0413">Isomerase</keyword>
<gene>
    <name evidence="2" type="ORF">BAU17_02615</name>
</gene>
<evidence type="ECO:0000313" key="2">
    <source>
        <dbReference type="EMBL" id="KAF1305402.1"/>
    </source>
</evidence>
<dbReference type="InterPro" id="IPR013022">
    <property type="entry name" value="Xyl_isomerase-like_TIM-brl"/>
</dbReference>
<feature type="domain" description="Xylose isomerase-like TIM barrel" evidence="1">
    <location>
        <begin position="27"/>
        <end position="232"/>
    </location>
</feature>
<dbReference type="Proteomes" id="UP000782705">
    <property type="component" value="Unassembled WGS sequence"/>
</dbReference>
<comment type="caution">
    <text evidence="2">The sequence shown here is derived from an EMBL/GenBank/DDBJ whole genome shotgun (WGS) entry which is preliminary data.</text>
</comment>
<keyword evidence="3" id="KW-1185">Reference proteome</keyword>
<proteinExistence type="predicted"/>
<dbReference type="PANTHER" id="PTHR12110">
    <property type="entry name" value="HYDROXYPYRUVATE ISOMERASE"/>
    <property type="match status" value="1"/>
</dbReference>
<dbReference type="PANTHER" id="PTHR12110:SF41">
    <property type="entry name" value="INOSOSE DEHYDRATASE"/>
    <property type="match status" value="1"/>
</dbReference>